<evidence type="ECO:0000256" key="2">
    <source>
        <dbReference type="ARBA" id="ARBA00022723"/>
    </source>
</evidence>
<keyword evidence="4" id="KW-0813">Transport</keyword>
<protein>
    <submittedName>
        <fullName evidence="9">GLOBIN domain-containing protein</fullName>
    </submittedName>
</protein>
<dbReference type="SUPFAM" id="SSF46458">
    <property type="entry name" value="Globin-like"/>
    <property type="match status" value="1"/>
</dbReference>
<keyword evidence="1 4" id="KW-0349">Heme</keyword>
<dbReference type="Pfam" id="PF00042">
    <property type="entry name" value="Globin"/>
    <property type="match status" value="1"/>
</dbReference>
<feature type="domain" description="Globin" evidence="5">
    <location>
        <begin position="13"/>
        <end position="164"/>
    </location>
</feature>
<dbReference type="InterPro" id="IPR050532">
    <property type="entry name" value="Globin-like_OT"/>
</dbReference>
<dbReference type="EMBL" id="UYYG01001228">
    <property type="protein sequence ID" value="VDN60630.1"/>
    <property type="molecule type" value="Genomic_DNA"/>
</dbReference>
<dbReference type="InterPro" id="IPR009050">
    <property type="entry name" value="Globin-like_sf"/>
</dbReference>
<evidence type="ECO:0000256" key="1">
    <source>
        <dbReference type="ARBA" id="ARBA00022617"/>
    </source>
</evidence>
<dbReference type="PANTHER" id="PTHR46458">
    <property type="entry name" value="BLR2807 PROTEIN"/>
    <property type="match status" value="1"/>
</dbReference>
<dbReference type="Proteomes" id="UP000038040">
    <property type="component" value="Unplaced"/>
</dbReference>
<dbReference type="PANTHER" id="PTHR46458:SF8">
    <property type="entry name" value="GLOBIN-LIKE PROTEIN 6"/>
    <property type="match status" value="1"/>
</dbReference>
<comment type="similarity">
    <text evidence="4">Belongs to the globin family.</text>
</comment>
<keyword evidence="2" id="KW-0479">Metal-binding</keyword>
<dbReference type="Gene3D" id="1.10.490.10">
    <property type="entry name" value="Globins"/>
    <property type="match status" value="1"/>
</dbReference>
<proteinExistence type="inferred from homology"/>
<evidence type="ECO:0000313" key="7">
    <source>
        <dbReference type="Proteomes" id="UP000038040"/>
    </source>
</evidence>
<keyword evidence="8" id="KW-1185">Reference proteome</keyword>
<dbReference type="STRING" id="318479.A0A0N4UML5"/>
<dbReference type="CDD" id="cd01040">
    <property type="entry name" value="Mb-like"/>
    <property type="match status" value="1"/>
</dbReference>
<dbReference type="GO" id="GO:0046872">
    <property type="term" value="F:metal ion binding"/>
    <property type="evidence" value="ECO:0007669"/>
    <property type="project" value="UniProtKB-KW"/>
</dbReference>
<dbReference type="OrthoDB" id="5848452at2759"/>
<reference evidence="6 8" key="2">
    <citation type="submission" date="2018-11" db="EMBL/GenBank/DDBJ databases">
        <authorList>
            <consortium name="Pathogen Informatics"/>
        </authorList>
    </citation>
    <scope>NUCLEOTIDE SEQUENCE [LARGE SCALE GENOMIC DNA]</scope>
</reference>
<organism evidence="7 9">
    <name type="scientific">Dracunculus medinensis</name>
    <name type="common">Guinea worm</name>
    <dbReference type="NCBI Taxonomy" id="318479"/>
    <lineage>
        <taxon>Eukaryota</taxon>
        <taxon>Metazoa</taxon>
        <taxon>Ecdysozoa</taxon>
        <taxon>Nematoda</taxon>
        <taxon>Chromadorea</taxon>
        <taxon>Rhabditida</taxon>
        <taxon>Spirurina</taxon>
        <taxon>Dracunculoidea</taxon>
        <taxon>Dracunculidae</taxon>
        <taxon>Dracunculus</taxon>
    </lineage>
</organism>
<gene>
    <name evidence="6" type="ORF">DME_LOCUS10603</name>
</gene>
<dbReference type="InterPro" id="IPR000971">
    <property type="entry name" value="Globin"/>
</dbReference>
<accession>A0A0N4UML5</accession>
<dbReference type="PROSITE" id="PS01033">
    <property type="entry name" value="GLOBIN"/>
    <property type="match status" value="1"/>
</dbReference>
<dbReference type="Proteomes" id="UP000274756">
    <property type="component" value="Unassembled WGS sequence"/>
</dbReference>
<keyword evidence="4" id="KW-0561">Oxygen transport</keyword>
<dbReference type="InterPro" id="IPR044399">
    <property type="entry name" value="Mb-like_M"/>
</dbReference>
<evidence type="ECO:0000313" key="9">
    <source>
        <dbReference type="WBParaSite" id="DME_0000909901-mRNA-1"/>
    </source>
</evidence>
<dbReference type="GO" id="GO:0020037">
    <property type="term" value="F:heme binding"/>
    <property type="evidence" value="ECO:0007669"/>
    <property type="project" value="InterPro"/>
</dbReference>
<dbReference type="GO" id="GO:0005344">
    <property type="term" value="F:oxygen carrier activity"/>
    <property type="evidence" value="ECO:0007669"/>
    <property type="project" value="UniProtKB-KW"/>
</dbReference>
<sequence>MTSSRSYGTYSLQLTLAQMNLVRKTWAHARNQGALEPAMSIFRNSFFKNAEVRSLMMNGSKNVGYERLKKHAKYFTEIMDNLMSNLEDVETVISDLKAIGKAHVVVTRDQYNCSFRGAHLDHMAAAMIERTLEWGERKDRIETTQTAWTKIVLFVVEQMKEGFNEGMRQERRARQLQVLTTFAISKKYKKKTNWALILCCH</sequence>
<dbReference type="GO" id="GO:0019825">
    <property type="term" value="F:oxygen binding"/>
    <property type="evidence" value="ECO:0007669"/>
    <property type="project" value="InterPro"/>
</dbReference>
<evidence type="ECO:0000256" key="3">
    <source>
        <dbReference type="ARBA" id="ARBA00023004"/>
    </source>
</evidence>
<name>A0A0N4UML5_DRAME</name>
<reference evidence="9" key="1">
    <citation type="submission" date="2017-02" db="UniProtKB">
        <authorList>
            <consortium name="WormBaseParasite"/>
        </authorList>
    </citation>
    <scope>IDENTIFICATION</scope>
</reference>
<evidence type="ECO:0000313" key="8">
    <source>
        <dbReference type="Proteomes" id="UP000274756"/>
    </source>
</evidence>
<evidence type="ECO:0000256" key="4">
    <source>
        <dbReference type="RuleBase" id="RU000356"/>
    </source>
</evidence>
<dbReference type="InterPro" id="IPR012292">
    <property type="entry name" value="Globin/Proto"/>
</dbReference>
<dbReference type="AlphaFoldDB" id="A0A0N4UML5"/>
<dbReference type="WBParaSite" id="DME_0000909901-mRNA-1">
    <property type="protein sequence ID" value="DME_0000909901-mRNA-1"/>
    <property type="gene ID" value="DME_0000909901"/>
</dbReference>
<evidence type="ECO:0000313" key="6">
    <source>
        <dbReference type="EMBL" id="VDN60630.1"/>
    </source>
</evidence>
<keyword evidence="3" id="KW-0408">Iron</keyword>
<evidence type="ECO:0000259" key="5">
    <source>
        <dbReference type="PROSITE" id="PS01033"/>
    </source>
</evidence>